<reference evidence="1" key="1">
    <citation type="submission" date="2023-10" db="EMBL/GenBank/DDBJ databases">
        <authorList>
            <person name="Rodriguez Cubillos JULIANA M."/>
            <person name="De Vega J."/>
        </authorList>
    </citation>
    <scope>NUCLEOTIDE SEQUENCE</scope>
</reference>
<protein>
    <submittedName>
        <fullName evidence="1">Uncharacterized protein</fullName>
    </submittedName>
</protein>
<keyword evidence="2" id="KW-1185">Reference proteome</keyword>
<sequence>MANEPGTAQLTLQHNGNFFVVDNFPADKFDELKLFAQTLTQPAVVPNMIPQPPPSSSTQIVRCNSS</sequence>
<gene>
    <name evidence="1" type="ORF">MILVUS5_LOCUS13898</name>
</gene>
<proteinExistence type="predicted"/>
<evidence type="ECO:0000313" key="2">
    <source>
        <dbReference type="Proteomes" id="UP001177021"/>
    </source>
</evidence>
<organism evidence="1 2">
    <name type="scientific">Trifolium pratense</name>
    <name type="common">Red clover</name>
    <dbReference type="NCBI Taxonomy" id="57577"/>
    <lineage>
        <taxon>Eukaryota</taxon>
        <taxon>Viridiplantae</taxon>
        <taxon>Streptophyta</taxon>
        <taxon>Embryophyta</taxon>
        <taxon>Tracheophyta</taxon>
        <taxon>Spermatophyta</taxon>
        <taxon>Magnoliopsida</taxon>
        <taxon>eudicotyledons</taxon>
        <taxon>Gunneridae</taxon>
        <taxon>Pentapetalae</taxon>
        <taxon>rosids</taxon>
        <taxon>fabids</taxon>
        <taxon>Fabales</taxon>
        <taxon>Fabaceae</taxon>
        <taxon>Papilionoideae</taxon>
        <taxon>50 kb inversion clade</taxon>
        <taxon>NPAAA clade</taxon>
        <taxon>Hologalegina</taxon>
        <taxon>IRL clade</taxon>
        <taxon>Trifolieae</taxon>
        <taxon>Trifolium</taxon>
    </lineage>
</organism>
<name>A0ACB0JIK5_TRIPR</name>
<dbReference type="Proteomes" id="UP001177021">
    <property type="component" value="Unassembled WGS sequence"/>
</dbReference>
<comment type="caution">
    <text evidence="1">The sequence shown here is derived from an EMBL/GenBank/DDBJ whole genome shotgun (WGS) entry which is preliminary data.</text>
</comment>
<evidence type="ECO:0000313" key="1">
    <source>
        <dbReference type="EMBL" id="CAJ2644943.1"/>
    </source>
</evidence>
<dbReference type="EMBL" id="CASHSV030000055">
    <property type="protein sequence ID" value="CAJ2644943.1"/>
    <property type="molecule type" value="Genomic_DNA"/>
</dbReference>
<accession>A0ACB0JIK5</accession>